<reference evidence="2 3" key="1">
    <citation type="journal article" date="2022" name="G3 (Bethesda)">
        <title>Enemy or ally: a genomic approach to elucidate the lifestyle of Phyllosticta citrichinaensis.</title>
        <authorList>
            <person name="Buijs V.A."/>
            <person name="Groenewald J.Z."/>
            <person name="Haridas S."/>
            <person name="LaButti K.M."/>
            <person name="Lipzen A."/>
            <person name="Martin F.M."/>
            <person name="Barry K."/>
            <person name="Grigoriev I.V."/>
            <person name="Crous P.W."/>
            <person name="Seidl M.F."/>
        </authorList>
    </citation>
    <scope>NUCLEOTIDE SEQUENCE [LARGE SCALE GENOMIC DNA]</scope>
    <source>
        <strain evidence="2 3">CBS 129764</strain>
    </source>
</reference>
<keyword evidence="3" id="KW-1185">Reference proteome</keyword>
<comment type="caution">
    <text evidence="2">The sequence shown here is derived from an EMBL/GenBank/DDBJ whole genome shotgun (WGS) entry which is preliminary data.</text>
</comment>
<name>A0ABR1Y446_9PEZI</name>
<evidence type="ECO:0000313" key="3">
    <source>
        <dbReference type="Proteomes" id="UP001456524"/>
    </source>
</evidence>
<feature type="region of interest" description="Disordered" evidence="1">
    <location>
        <begin position="45"/>
        <end position="72"/>
    </location>
</feature>
<proteinExistence type="predicted"/>
<accession>A0ABR1Y446</accession>
<gene>
    <name evidence="2" type="ORF">IWX90DRAFT_498487</name>
</gene>
<dbReference type="Proteomes" id="UP001456524">
    <property type="component" value="Unassembled WGS sequence"/>
</dbReference>
<evidence type="ECO:0000256" key="1">
    <source>
        <dbReference type="SAM" id="MobiDB-lite"/>
    </source>
</evidence>
<protein>
    <submittedName>
        <fullName evidence="2">Uncharacterized protein</fullName>
    </submittedName>
</protein>
<evidence type="ECO:0000313" key="2">
    <source>
        <dbReference type="EMBL" id="KAK8175962.1"/>
    </source>
</evidence>
<feature type="compositionally biased region" description="Basic residues" evidence="1">
    <location>
        <begin position="171"/>
        <end position="183"/>
    </location>
</feature>
<sequence length="233" mass="26617">MNPIRPVEILWKIIALNEPISISTFFYSDLDVYYQATFRPKATSKLSKNKSKATSSIGQNAGRPGPSGSRSWEKDVEIVEKYWGVLPWDDTDDNFLLAATQCNASLATLGNLEGPQKYKDESQQSFNLRGLHTFLWLWKVIEKENEKRGEPFDKEDEDKIKDNMADQYKDAKRRQQGSGKRKSGGSSRQHLARSDKKEKILDESAACVFIMESRPSCRRRSDVVDDLGLSFKR</sequence>
<dbReference type="EMBL" id="JBBWUH010000002">
    <property type="protein sequence ID" value="KAK8175962.1"/>
    <property type="molecule type" value="Genomic_DNA"/>
</dbReference>
<organism evidence="2 3">
    <name type="scientific">Phyllosticta citrichinensis</name>
    <dbReference type="NCBI Taxonomy" id="1130410"/>
    <lineage>
        <taxon>Eukaryota</taxon>
        <taxon>Fungi</taxon>
        <taxon>Dikarya</taxon>
        <taxon>Ascomycota</taxon>
        <taxon>Pezizomycotina</taxon>
        <taxon>Dothideomycetes</taxon>
        <taxon>Dothideomycetes incertae sedis</taxon>
        <taxon>Botryosphaeriales</taxon>
        <taxon>Phyllostictaceae</taxon>
        <taxon>Phyllosticta</taxon>
    </lineage>
</organism>
<feature type="region of interest" description="Disordered" evidence="1">
    <location>
        <begin position="167"/>
        <end position="197"/>
    </location>
</feature>